<protein>
    <recommendedName>
        <fullName evidence="3">DUF3618 domain-containing protein</fullName>
    </recommendedName>
</protein>
<reference evidence="1" key="1">
    <citation type="submission" date="2023-07" db="EMBL/GenBank/DDBJ databases">
        <title>Bacterial whole genome sequence for Sphingobium sp. HBC34.</title>
        <authorList>
            <person name="Le V."/>
            <person name="Ko S.-R."/>
            <person name="Ahn C.-Y."/>
            <person name="Oh H.-M."/>
        </authorList>
    </citation>
    <scope>NUCLEOTIDE SEQUENCE</scope>
    <source>
        <strain evidence="1">HBC34</strain>
    </source>
</reference>
<evidence type="ECO:0000313" key="2">
    <source>
        <dbReference type="Proteomes" id="UP001176471"/>
    </source>
</evidence>
<sequence>MRGELAYREAVARADLARAQFLTTAEEAKQRVAPARLKQDLKDRISGAALDGVARAAAQAQQRPVAIGAAAGAFVLFLARRPLTALFRRLFVRFRNPNPDYSESDDG</sequence>
<evidence type="ECO:0000313" key="1">
    <source>
        <dbReference type="EMBL" id="MDO7833771.1"/>
    </source>
</evidence>
<dbReference type="Proteomes" id="UP001176471">
    <property type="component" value="Unassembled WGS sequence"/>
</dbReference>
<organism evidence="1 2">
    <name type="scientific">Sphingobium cyanobacteriorum</name>
    <dbReference type="NCBI Taxonomy" id="3063954"/>
    <lineage>
        <taxon>Bacteria</taxon>
        <taxon>Pseudomonadati</taxon>
        <taxon>Pseudomonadota</taxon>
        <taxon>Alphaproteobacteria</taxon>
        <taxon>Sphingomonadales</taxon>
        <taxon>Sphingomonadaceae</taxon>
        <taxon>Sphingobium</taxon>
    </lineage>
</organism>
<keyword evidence="2" id="KW-1185">Reference proteome</keyword>
<accession>A0ABT8ZJP0</accession>
<proteinExistence type="predicted"/>
<dbReference type="EMBL" id="JAUQOM010000001">
    <property type="protein sequence ID" value="MDO7833771.1"/>
    <property type="molecule type" value="Genomic_DNA"/>
</dbReference>
<gene>
    <name evidence="1" type="ORF">Q4610_01815</name>
</gene>
<name>A0ABT8ZJP0_9SPHN</name>
<evidence type="ECO:0008006" key="3">
    <source>
        <dbReference type="Google" id="ProtNLM"/>
    </source>
</evidence>
<comment type="caution">
    <text evidence="1">The sequence shown here is derived from an EMBL/GenBank/DDBJ whole genome shotgun (WGS) entry which is preliminary data.</text>
</comment>